<dbReference type="AlphaFoldDB" id="A0A0F9K596"/>
<proteinExistence type="predicted"/>
<dbReference type="EMBL" id="LAZR01014494">
    <property type="protein sequence ID" value="KKM17268.1"/>
    <property type="molecule type" value="Genomic_DNA"/>
</dbReference>
<reference evidence="1" key="1">
    <citation type="journal article" date="2015" name="Nature">
        <title>Complex archaea that bridge the gap between prokaryotes and eukaryotes.</title>
        <authorList>
            <person name="Spang A."/>
            <person name="Saw J.H."/>
            <person name="Jorgensen S.L."/>
            <person name="Zaremba-Niedzwiedzka K."/>
            <person name="Martijn J."/>
            <person name="Lind A.E."/>
            <person name="van Eijk R."/>
            <person name="Schleper C."/>
            <person name="Guy L."/>
            <person name="Ettema T.J."/>
        </authorList>
    </citation>
    <scope>NUCLEOTIDE SEQUENCE</scope>
</reference>
<organism evidence="1">
    <name type="scientific">marine sediment metagenome</name>
    <dbReference type="NCBI Taxonomy" id="412755"/>
    <lineage>
        <taxon>unclassified sequences</taxon>
        <taxon>metagenomes</taxon>
        <taxon>ecological metagenomes</taxon>
    </lineage>
</organism>
<accession>A0A0F9K596</accession>
<sequence>MNTITKEMNKEWHFPKGFKMLVTTMPDGSKWGVAVAEIARNRAEHYAHEFCINDQRSEADVERSLSEDTLPLFEADPDEITDWAENNMNWEDFKEHYLIEGAPATDFQEGWVNGEKTFQTFE</sequence>
<name>A0A0F9K596_9ZZZZ</name>
<evidence type="ECO:0000313" key="1">
    <source>
        <dbReference type="EMBL" id="KKM17268.1"/>
    </source>
</evidence>
<comment type="caution">
    <text evidence="1">The sequence shown here is derived from an EMBL/GenBank/DDBJ whole genome shotgun (WGS) entry which is preliminary data.</text>
</comment>
<protein>
    <submittedName>
        <fullName evidence="1">Uncharacterized protein</fullName>
    </submittedName>
</protein>
<gene>
    <name evidence="1" type="ORF">LCGC14_1677520</name>
</gene>